<evidence type="ECO:0000256" key="6">
    <source>
        <dbReference type="ARBA" id="ARBA00023136"/>
    </source>
</evidence>
<evidence type="ECO:0000259" key="9">
    <source>
        <dbReference type="PROSITE" id="PS50928"/>
    </source>
</evidence>
<dbReference type="SUPFAM" id="SSF161098">
    <property type="entry name" value="MetI-like"/>
    <property type="match status" value="1"/>
</dbReference>
<keyword evidence="4 7" id="KW-0812">Transmembrane</keyword>
<organism evidence="10 11">
    <name type="scientific">Streptodolium elevatio</name>
    <dbReference type="NCBI Taxonomy" id="3157996"/>
    <lineage>
        <taxon>Bacteria</taxon>
        <taxon>Bacillati</taxon>
        <taxon>Actinomycetota</taxon>
        <taxon>Actinomycetes</taxon>
        <taxon>Kitasatosporales</taxon>
        <taxon>Streptomycetaceae</taxon>
        <taxon>Streptodolium</taxon>
    </lineage>
</organism>
<evidence type="ECO:0000256" key="7">
    <source>
        <dbReference type="RuleBase" id="RU363032"/>
    </source>
</evidence>
<protein>
    <submittedName>
        <fullName evidence="10">Amino acid ABC transporter permease</fullName>
    </submittedName>
</protein>
<dbReference type="PROSITE" id="PS50928">
    <property type="entry name" value="ABC_TM1"/>
    <property type="match status" value="1"/>
</dbReference>
<dbReference type="InterPro" id="IPR010065">
    <property type="entry name" value="AA_ABC_transptr_permease_3TM"/>
</dbReference>
<feature type="transmembrane region" description="Helical" evidence="7">
    <location>
        <begin position="21"/>
        <end position="40"/>
    </location>
</feature>
<dbReference type="PANTHER" id="PTHR30614:SF21">
    <property type="entry name" value="AMINO ACID ABC TRANSPORTER PERMEASE"/>
    <property type="match status" value="1"/>
</dbReference>
<dbReference type="InterPro" id="IPR035906">
    <property type="entry name" value="MetI-like_sf"/>
</dbReference>
<evidence type="ECO:0000256" key="8">
    <source>
        <dbReference type="SAM" id="MobiDB-lite"/>
    </source>
</evidence>
<evidence type="ECO:0000256" key="1">
    <source>
        <dbReference type="ARBA" id="ARBA00004651"/>
    </source>
</evidence>
<dbReference type="CDD" id="cd06261">
    <property type="entry name" value="TM_PBP2"/>
    <property type="match status" value="1"/>
</dbReference>
<dbReference type="RefSeq" id="WP_358362182.1">
    <property type="nucleotide sequence ID" value="NZ_JBEZFP010000130.1"/>
</dbReference>
<gene>
    <name evidence="10" type="ORF">AB0C36_34500</name>
</gene>
<keyword evidence="11" id="KW-1185">Reference proteome</keyword>
<feature type="transmembrane region" description="Helical" evidence="7">
    <location>
        <begin position="69"/>
        <end position="91"/>
    </location>
</feature>
<comment type="similarity">
    <text evidence="7">Belongs to the binding-protein-dependent transport system permease family.</text>
</comment>
<dbReference type="InterPro" id="IPR000515">
    <property type="entry name" value="MetI-like"/>
</dbReference>
<evidence type="ECO:0000256" key="4">
    <source>
        <dbReference type="ARBA" id="ARBA00022692"/>
    </source>
</evidence>
<keyword evidence="2 7" id="KW-0813">Transport</keyword>
<feature type="transmembrane region" description="Helical" evidence="7">
    <location>
        <begin position="246"/>
        <end position="271"/>
    </location>
</feature>
<evidence type="ECO:0000256" key="2">
    <source>
        <dbReference type="ARBA" id="ARBA00022448"/>
    </source>
</evidence>
<dbReference type="NCBIfam" id="TIGR01726">
    <property type="entry name" value="HEQRo_perm_3TM"/>
    <property type="match status" value="1"/>
</dbReference>
<evidence type="ECO:0000313" key="10">
    <source>
        <dbReference type="EMBL" id="MEU8138596.1"/>
    </source>
</evidence>
<dbReference type="Proteomes" id="UP001551482">
    <property type="component" value="Unassembled WGS sequence"/>
</dbReference>
<dbReference type="Pfam" id="PF00528">
    <property type="entry name" value="BPD_transp_1"/>
    <property type="match status" value="1"/>
</dbReference>
<evidence type="ECO:0000256" key="3">
    <source>
        <dbReference type="ARBA" id="ARBA00022475"/>
    </source>
</evidence>
<feature type="region of interest" description="Disordered" evidence="8">
    <location>
        <begin position="279"/>
        <end position="298"/>
    </location>
</feature>
<comment type="caution">
    <text evidence="10">The sequence shown here is derived from an EMBL/GenBank/DDBJ whole genome shotgun (WGS) entry which is preliminary data.</text>
</comment>
<feature type="domain" description="ABC transmembrane type-1" evidence="9">
    <location>
        <begin position="69"/>
        <end position="268"/>
    </location>
</feature>
<sequence length="306" mass="33720">MSSQATVLFDAPGPKARRRNLIVGVVGVGLLIGALAWILYRFDQTGQFSRRKWEVFEYTRVQNMIVDGLWATLKAFALAVVGSLILGALLAAGRLSEHRAVRWASTAFVTFFRAMPLLILIFFLYLAPANLDHWPGFLEFINDDPLWPLVIGLTIYNGTVQAETMRAGILALPKGQSEAAYAIGMRKTQVMASILVPQGIRAMLPSIISQMVVTLKDTSLGFMITYPELLYVAKLLGSNQDFEFPFIPVAIVIGSVYIVICMLLSFLAVWVERKLSRGRKGRPPQIDAPVGGTITPKPDAHLEVSV</sequence>
<dbReference type="PANTHER" id="PTHR30614">
    <property type="entry name" value="MEMBRANE COMPONENT OF AMINO ACID ABC TRANSPORTER"/>
    <property type="match status" value="1"/>
</dbReference>
<feature type="transmembrane region" description="Helical" evidence="7">
    <location>
        <begin position="103"/>
        <end position="127"/>
    </location>
</feature>
<keyword evidence="3" id="KW-1003">Cell membrane</keyword>
<keyword evidence="5 7" id="KW-1133">Transmembrane helix</keyword>
<evidence type="ECO:0000256" key="5">
    <source>
        <dbReference type="ARBA" id="ARBA00022989"/>
    </source>
</evidence>
<evidence type="ECO:0000313" key="11">
    <source>
        <dbReference type="Proteomes" id="UP001551482"/>
    </source>
</evidence>
<comment type="subcellular location">
    <subcellularLocation>
        <location evidence="1 7">Cell membrane</location>
        <topology evidence="1 7">Multi-pass membrane protein</topology>
    </subcellularLocation>
</comment>
<reference evidence="10 11" key="1">
    <citation type="submission" date="2024-06" db="EMBL/GenBank/DDBJ databases">
        <title>The Natural Products Discovery Center: Release of the First 8490 Sequenced Strains for Exploring Actinobacteria Biosynthetic Diversity.</title>
        <authorList>
            <person name="Kalkreuter E."/>
            <person name="Kautsar S.A."/>
            <person name="Yang D."/>
            <person name="Bader C.D."/>
            <person name="Teijaro C.N."/>
            <person name="Fluegel L."/>
            <person name="Davis C.M."/>
            <person name="Simpson J.R."/>
            <person name="Lauterbach L."/>
            <person name="Steele A.D."/>
            <person name="Gui C."/>
            <person name="Meng S."/>
            <person name="Li G."/>
            <person name="Viehrig K."/>
            <person name="Ye F."/>
            <person name="Su P."/>
            <person name="Kiefer A.F."/>
            <person name="Nichols A."/>
            <person name="Cepeda A.J."/>
            <person name="Yan W."/>
            <person name="Fan B."/>
            <person name="Jiang Y."/>
            <person name="Adhikari A."/>
            <person name="Zheng C.-J."/>
            <person name="Schuster L."/>
            <person name="Cowan T.M."/>
            <person name="Smanski M.J."/>
            <person name="Chevrette M.G."/>
            <person name="De Carvalho L.P.S."/>
            <person name="Shen B."/>
        </authorList>
    </citation>
    <scope>NUCLEOTIDE SEQUENCE [LARGE SCALE GENOMIC DNA]</scope>
    <source>
        <strain evidence="10 11">NPDC048946</strain>
    </source>
</reference>
<accession>A0ABV3DS60</accession>
<proteinExistence type="inferred from homology"/>
<dbReference type="InterPro" id="IPR043429">
    <property type="entry name" value="ArtM/GltK/GlnP/TcyL/YhdX-like"/>
</dbReference>
<dbReference type="EMBL" id="JBEZFP010000130">
    <property type="protein sequence ID" value="MEU8138596.1"/>
    <property type="molecule type" value="Genomic_DNA"/>
</dbReference>
<name>A0ABV3DS60_9ACTN</name>
<keyword evidence="6 7" id="KW-0472">Membrane</keyword>
<dbReference type="Gene3D" id="1.10.3720.10">
    <property type="entry name" value="MetI-like"/>
    <property type="match status" value="1"/>
</dbReference>